<dbReference type="InParanoid" id="A0A3R7FJ33"/>
<comment type="caution">
    <text evidence="1">The sequence shown here is derived from an EMBL/GenBank/DDBJ whole genome shotgun (WGS) entry which is preliminary data.</text>
</comment>
<dbReference type="EMBL" id="NIRI02000042">
    <property type="protein sequence ID" value="KAG5451112.1"/>
    <property type="molecule type" value="Genomic_DNA"/>
</dbReference>
<proteinExistence type="predicted"/>
<protein>
    <submittedName>
        <fullName evidence="1">Uncharacterized protein</fullName>
    </submittedName>
</protein>
<accession>A0A3R7FJ33</accession>
<name>A0A3R7FJ33_CLOSI</name>
<reference evidence="1 2" key="1">
    <citation type="journal article" date="2018" name="Biotechnol. Adv.">
        <title>Improved genomic resources and new bioinformatic workflow for the carcinogenic parasite Clonorchis sinensis: Biotechnological implications.</title>
        <authorList>
            <person name="Wang D."/>
            <person name="Korhonen P.K."/>
            <person name="Gasser R.B."/>
            <person name="Young N.D."/>
        </authorList>
    </citation>
    <scope>NUCLEOTIDE SEQUENCE [LARGE SCALE GENOMIC DNA]</scope>
    <source>
        <strain evidence="1">Cs-k2</strain>
    </source>
</reference>
<keyword evidence="2" id="KW-1185">Reference proteome</keyword>
<evidence type="ECO:0000313" key="1">
    <source>
        <dbReference type="EMBL" id="KAG5451112.1"/>
    </source>
</evidence>
<evidence type="ECO:0000313" key="2">
    <source>
        <dbReference type="Proteomes" id="UP000286415"/>
    </source>
</evidence>
<gene>
    <name evidence="1" type="ORF">CSKR_106646</name>
</gene>
<dbReference type="Proteomes" id="UP000286415">
    <property type="component" value="Unassembled WGS sequence"/>
</dbReference>
<dbReference type="AlphaFoldDB" id="A0A3R7FJ33"/>
<reference evidence="1 2" key="2">
    <citation type="journal article" date="2021" name="Genomics">
        <title>High-quality reference genome for Clonorchis sinensis.</title>
        <authorList>
            <person name="Young N.D."/>
            <person name="Stroehlein A.J."/>
            <person name="Kinkar L."/>
            <person name="Wang T."/>
            <person name="Sohn W.M."/>
            <person name="Chang B.C.H."/>
            <person name="Kaur P."/>
            <person name="Weisz D."/>
            <person name="Dudchenko O."/>
            <person name="Aiden E.L."/>
            <person name="Korhonen P.K."/>
            <person name="Gasser R.B."/>
        </authorList>
    </citation>
    <scope>NUCLEOTIDE SEQUENCE [LARGE SCALE GENOMIC DNA]</scope>
    <source>
        <strain evidence="1">Cs-k2</strain>
    </source>
</reference>
<organism evidence="1 2">
    <name type="scientific">Clonorchis sinensis</name>
    <name type="common">Chinese liver fluke</name>
    <dbReference type="NCBI Taxonomy" id="79923"/>
    <lineage>
        <taxon>Eukaryota</taxon>
        <taxon>Metazoa</taxon>
        <taxon>Spiralia</taxon>
        <taxon>Lophotrochozoa</taxon>
        <taxon>Platyhelminthes</taxon>
        <taxon>Trematoda</taxon>
        <taxon>Digenea</taxon>
        <taxon>Opisthorchiida</taxon>
        <taxon>Opisthorchiata</taxon>
        <taxon>Opisthorchiidae</taxon>
        <taxon>Clonorchis</taxon>
    </lineage>
</organism>
<sequence length="113" mass="12748">MSLKNNKRRIGFSVAAVHLEDTSERRTQRYFLSTQRGDSRKKTFSSALNWVPDVAWTTVRGKLFHAPTTRNEKKFCPVKLCTLGLKTPIPCLRRVLAGSTVKDLLAKPCSNKA</sequence>